<dbReference type="PANTHER" id="PTHR41251">
    <property type="entry name" value="NON-HOMOLOGOUS END JOINING PROTEIN KU"/>
    <property type="match status" value="1"/>
</dbReference>
<feature type="region of interest" description="Disordered" evidence="3">
    <location>
        <begin position="262"/>
        <end position="324"/>
    </location>
</feature>
<evidence type="ECO:0000313" key="6">
    <source>
        <dbReference type="Proteomes" id="UP000001399"/>
    </source>
</evidence>
<dbReference type="SMART" id="SM00559">
    <property type="entry name" value="Ku78"/>
    <property type="match status" value="1"/>
</dbReference>
<gene>
    <name evidence="2" type="primary">ku</name>
    <name evidence="5" type="ordered locus">Rvan_0632</name>
</gene>
<evidence type="ECO:0000256" key="3">
    <source>
        <dbReference type="SAM" id="MobiDB-lite"/>
    </source>
</evidence>
<dbReference type="RefSeq" id="WP_013418313.1">
    <property type="nucleotide sequence ID" value="NC_014664.1"/>
</dbReference>
<name>E3HZV8_RHOVT</name>
<dbReference type="CDD" id="cd00789">
    <property type="entry name" value="KU_like"/>
    <property type="match status" value="1"/>
</dbReference>
<dbReference type="eggNOG" id="COG1273">
    <property type="taxonomic scope" value="Bacteria"/>
</dbReference>
<evidence type="ECO:0000313" key="5">
    <source>
        <dbReference type="EMBL" id="ADP69909.1"/>
    </source>
</evidence>
<dbReference type="EMBL" id="CP002292">
    <property type="protein sequence ID" value="ADP69909.1"/>
    <property type="molecule type" value="Genomic_DNA"/>
</dbReference>
<dbReference type="STRING" id="648757.Rvan_0632"/>
<dbReference type="GO" id="GO:0006310">
    <property type="term" value="P:DNA recombination"/>
    <property type="evidence" value="ECO:0007669"/>
    <property type="project" value="UniProtKB-KW"/>
</dbReference>
<dbReference type="HAMAP" id="MF_01875">
    <property type="entry name" value="Prokaryotic_Ku"/>
    <property type="match status" value="1"/>
</dbReference>
<dbReference type="KEGG" id="rva:Rvan_0632"/>
<dbReference type="InterPro" id="IPR016194">
    <property type="entry name" value="SPOC-like_C_dom_sf"/>
</dbReference>
<dbReference type="OrthoDB" id="9780854at2"/>
<dbReference type="Gene3D" id="2.40.290.10">
    <property type="match status" value="1"/>
</dbReference>
<dbReference type="HOGENOM" id="CLU_048975_0_0_5"/>
<dbReference type="AlphaFoldDB" id="E3HZV8"/>
<keyword evidence="2" id="KW-0233">DNA recombination</keyword>
<keyword evidence="2" id="KW-0234">DNA repair</keyword>
<dbReference type="InterPro" id="IPR009187">
    <property type="entry name" value="Prok_Ku"/>
</dbReference>
<comment type="function">
    <text evidence="2">With LigD forms a non-homologous end joining (NHEJ) DNA repair enzyme, which repairs dsDNA breaks with reduced fidelity. Binds linear dsDNA with 5'- and 3'- overhangs but not closed circular dsDNA nor ssDNA. Recruits and stimulates the ligase activity of LigD.</text>
</comment>
<dbReference type="GO" id="GO:0003690">
    <property type="term" value="F:double-stranded DNA binding"/>
    <property type="evidence" value="ECO:0007669"/>
    <property type="project" value="UniProtKB-UniRule"/>
</dbReference>
<evidence type="ECO:0000259" key="4">
    <source>
        <dbReference type="SMART" id="SM00559"/>
    </source>
</evidence>
<comment type="similarity">
    <text evidence="2">Belongs to the prokaryotic Ku family.</text>
</comment>
<keyword evidence="6" id="KW-1185">Reference proteome</keyword>
<dbReference type="GO" id="GO:0006303">
    <property type="term" value="P:double-strand break repair via nonhomologous end joining"/>
    <property type="evidence" value="ECO:0007669"/>
    <property type="project" value="UniProtKB-UniRule"/>
</dbReference>
<evidence type="ECO:0000256" key="1">
    <source>
        <dbReference type="ARBA" id="ARBA00023125"/>
    </source>
</evidence>
<feature type="compositionally biased region" description="Basic and acidic residues" evidence="3">
    <location>
        <begin position="288"/>
        <end position="298"/>
    </location>
</feature>
<proteinExistence type="inferred from homology"/>
<evidence type="ECO:0000256" key="2">
    <source>
        <dbReference type="HAMAP-Rule" id="MF_01875"/>
    </source>
</evidence>
<dbReference type="NCBIfam" id="TIGR02772">
    <property type="entry name" value="Ku_bact"/>
    <property type="match status" value="1"/>
</dbReference>
<sequence length="324" mass="35924">MAPRPYWKGYLKLSLVSCSVALYPATSSSERISFNWLNRATGNRLKQLMVDSDTNEPVERDERVRGYQVAKNDYLFIEDDDLDTVEIESSHTIEIERFVPKSEIDPVYLDSPYYLAPNDKVAEEAFAVIRDAMAAEGVAGLGRAVINRRERLFMLEPRDKGIVATSLHYNYEVRGDEAYFEDIPEIKIPGEMLDLAKHIIGTKRGHFDIAAFDDRYESALAEMIKAKQAGRPIEATRPAQPTNVINLMEALRKSVAAEKGTKVAAAPASGEEPKAKKSAAKPAPRAAAEARAEPERKPRAAKAKAAAVPPPPRAKPERKRAGIH</sequence>
<accession>E3HZV8</accession>
<dbReference type="PIRSF" id="PIRSF006493">
    <property type="entry name" value="Prok_Ku"/>
    <property type="match status" value="1"/>
</dbReference>
<comment type="subunit">
    <text evidence="2">Homodimer. Interacts with LigD.</text>
</comment>
<keyword evidence="1 2" id="KW-0238">DNA-binding</keyword>
<organism evidence="5 6">
    <name type="scientific">Rhodomicrobium vannielii (strain ATCC 17100 / DSM 162 / LMG 4299 / NCIMB 10020 / ATH 3.1.1)</name>
    <dbReference type="NCBI Taxonomy" id="648757"/>
    <lineage>
        <taxon>Bacteria</taxon>
        <taxon>Pseudomonadati</taxon>
        <taxon>Pseudomonadota</taxon>
        <taxon>Alphaproteobacteria</taxon>
        <taxon>Hyphomicrobiales</taxon>
        <taxon>Hyphomicrobiaceae</taxon>
        <taxon>Rhodomicrobium</taxon>
    </lineage>
</organism>
<reference evidence="6" key="1">
    <citation type="journal article" date="2011" name="J. Bacteriol.">
        <title>Genome sequences of eight morphologically diverse alphaproteobacteria.</title>
        <authorList>
            <consortium name="US DOE Joint Genome Institute"/>
            <person name="Brown P.J."/>
            <person name="Kysela D.T."/>
            <person name="Buechlein A."/>
            <person name="Hemmerich C."/>
            <person name="Brun Y.V."/>
        </authorList>
    </citation>
    <scope>NUCLEOTIDE SEQUENCE [LARGE SCALE GENOMIC DNA]</scope>
    <source>
        <strain evidence="6">ATCC 17100 / ATH 3.1.1 / DSM 162 / LMG 4299</strain>
    </source>
</reference>
<feature type="domain" description="Ku" evidence="4">
    <location>
        <begin position="55"/>
        <end position="183"/>
    </location>
</feature>
<dbReference type="SUPFAM" id="SSF100939">
    <property type="entry name" value="SPOC domain-like"/>
    <property type="match status" value="1"/>
</dbReference>
<keyword evidence="2" id="KW-0227">DNA damage</keyword>
<dbReference type="InterPro" id="IPR006164">
    <property type="entry name" value="DNA_bd_Ku70/Ku80"/>
</dbReference>
<dbReference type="Proteomes" id="UP000001399">
    <property type="component" value="Chromosome"/>
</dbReference>
<dbReference type="PANTHER" id="PTHR41251:SF1">
    <property type="entry name" value="NON-HOMOLOGOUS END JOINING PROTEIN KU"/>
    <property type="match status" value="1"/>
</dbReference>
<dbReference type="Pfam" id="PF02735">
    <property type="entry name" value="Ku"/>
    <property type="match status" value="1"/>
</dbReference>
<protein>
    <recommendedName>
        <fullName evidence="2">Non-homologous end joining protein Ku</fullName>
    </recommendedName>
</protein>